<proteinExistence type="predicted"/>
<reference evidence="1 2" key="1">
    <citation type="submission" date="2019-08" db="EMBL/GenBank/DDBJ databases">
        <title>In-depth cultivation of the pig gut microbiome towards novel bacterial diversity and tailored functional studies.</title>
        <authorList>
            <person name="Wylensek D."/>
            <person name="Hitch T.C.A."/>
            <person name="Clavel T."/>
        </authorList>
    </citation>
    <scope>NUCLEOTIDE SEQUENCE [LARGE SCALE GENOMIC DNA]</scope>
    <source>
        <strain evidence="1 2">WCA-380-WT-2B</strain>
    </source>
</reference>
<dbReference type="AlphaFoldDB" id="A0A6N7VTH9"/>
<name>A0A6N7VTH9_9FIRM</name>
<dbReference type="RefSeq" id="WP_154539454.1">
    <property type="nucleotide sequence ID" value="NZ_VULQ01000002.1"/>
</dbReference>
<protein>
    <submittedName>
        <fullName evidence="1">Uncharacterized protein</fullName>
    </submittedName>
</protein>
<gene>
    <name evidence="1" type="ORF">FYJ26_02955</name>
</gene>
<comment type="caution">
    <text evidence="1">The sequence shown here is derived from an EMBL/GenBank/DDBJ whole genome shotgun (WGS) entry which is preliminary data.</text>
</comment>
<evidence type="ECO:0000313" key="1">
    <source>
        <dbReference type="EMBL" id="MSS77383.1"/>
    </source>
</evidence>
<sequence>MLTYKEFNDKYPEIDVSEGIFYSLNRRIRTRIDFFTFERIKDDDVRLQKRIDDVVCDIICELYFSDIGIKKEKEGNSLSNIKSESVGEYRVEYGSKNELDTDKKINLQDRLIDDRIREAFIHTGLMFRGYYEN</sequence>
<keyword evidence="2" id="KW-1185">Reference proteome</keyword>
<evidence type="ECO:0000313" key="2">
    <source>
        <dbReference type="Proteomes" id="UP000441925"/>
    </source>
</evidence>
<dbReference type="EMBL" id="VULQ01000002">
    <property type="protein sequence ID" value="MSS77383.1"/>
    <property type="molecule type" value="Genomic_DNA"/>
</dbReference>
<organism evidence="1 2">
    <name type="scientific">Anaerococcus porci</name>
    <dbReference type="NCBI Taxonomy" id="2652269"/>
    <lineage>
        <taxon>Bacteria</taxon>
        <taxon>Bacillati</taxon>
        <taxon>Bacillota</taxon>
        <taxon>Tissierellia</taxon>
        <taxon>Tissierellales</taxon>
        <taxon>Peptoniphilaceae</taxon>
        <taxon>Anaerococcus</taxon>
    </lineage>
</organism>
<dbReference type="Proteomes" id="UP000441925">
    <property type="component" value="Unassembled WGS sequence"/>
</dbReference>
<accession>A0A6N7VTH9</accession>